<protein>
    <submittedName>
        <fullName evidence="1">Uncharacterized protein</fullName>
    </submittedName>
</protein>
<gene>
    <name evidence="1" type="ORF">SVUK_LOCUS15588</name>
</gene>
<evidence type="ECO:0000313" key="1">
    <source>
        <dbReference type="EMBL" id="VDM80590.1"/>
    </source>
</evidence>
<name>A0A3P7J5C3_STRVU</name>
<accession>A0A3P7J5C3</accession>
<dbReference type="OrthoDB" id="10017054at2759"/>
<dbReference type="AlphaFoldDB" id="A0A3P7J5C3"/>
<sequence>MLIFSIFITPPPYPGYTSCLGSITRNRRGETTFTSFGESISRQPGKAAASYA</sequence>
<dbReference type="Proteomes" id="UP000270094">
    <property type="component" value="Unassembled WGS sequence"/>
</dbReference>
<reference evidence="1 2" key="1">
    <citation type="submission" date="2018-11" db="EMBL/GenBank/DDBJ databases">
        <authorList>
            <consortium name="Pathogen Informatics"/>
        </authorList>
    </citation>
    <scope>NUCLEOTIDE SEQUENCE [LARGE SCALE GENOMIC DNA]</scope>
</reference>
<proteinExistence type="predicted"/>
<dbReference type="EMBL" id="UYYB01109152">
    <property type="protein sequence ID" value="VDM80590.1"/>
    <property type="molecule type" value="Genomic_DNA"/>
</dbReference>
<keyword evidence="2" id="KW-1185">Reference proteome</keyword>
<organism evidence="1 2">
    <name type="scientific">Strongylus vulgaris</name>
    <name type="common">Blood worm</name>
    <dbReference type="NCBI Taxonomy" id="40348"/>
    <lineage>
        <taxon>Eukaryota</taxon>
        <taxon>Metazoa</taxon>
        <taxon>Ecdysozoa</taxon>
        <taxon>Nematoda</taxon>
        <taxon>Chromadorea</taxon>
        <taxon>Rhabditida</taxon>
        <taxon>Rhabditina</taxon>
        <taxon>Rhabditomorpha</taxon>
        <taxon>Strongyloidea</taxon>
        <taxon>Strongylidae</taxon>
        <taxon>Strongylus</taxon>
    </lineage>
</organism>
<evidence type="ECO:0000313" key="2">
    <source>
        <dbReference type="Proteomes" id="UP000270094"/>
    </source>
</evidence>